<evidence type="ECO:0000313" key="17">
    <source>
        <dbReference type="Proteomes" id="UP000218113"/>
    </source>
</evidence>
<dbReference type="SUPFAM" id="SSF52096">
    <property type="entry name" value="ClpP/crotonase"/>
    <property type="match status" value="1"/>
</dbReference>
<dbReference type="InterPro" id="IPR006108">
    <property type="entry name" value="3HC_DH_C"/>
</dbReference>
<dbReference type="Pfam" id="PF00378">
    <property type="entry name" value="ECH_1"/>
    <property type="match status" value="1"/>
</dbReference>
<feature type="domain" description="3-hydroxyacyl-CoA dehydrogenase C-terminal" evidence="14">
    <location>
        <begin position="497"/>
        <end position="590"/>
    </location>
</feature>
<dbReference type="PANTHER" id="PTHR43612">
    <property type="entry name" value="TRIFUNCTIONAL ENZYME SUBUNIT ALPHA"/>
    <property type="match status" value="1"/>
</dbReference>
<evidence type="ECO:0000313" key="16">
    <source>
        <dbReference type="EMBL" id="PCI27690.1"/>
    </source>
</evidence>
<dbReference type="EMBL" id="NVSR01000052">
    <property type="protein sequence ID" value="PCI27690.1"/>
    <property type="molecule type" value="Genomic_DNA"/>
</dbReference>
<dbReference type="Gene3D" id="3.90.226.10">
    <property type="entry name" value="2-enoyl-CoA Hydratase, Chain A, domain 1"/>
    <property type="match status" value="1"/>
</dbReference>
<keyword evidence="6" id="KW-0442">Lipid degradation</keyword>
<dbReference type="GO" id="GO:0004300">
    <property type="term" value="F:enoyl-CoA hydratase activity"/>
    <property type="evidence" value="ECO:0007669"/>
    <property type="project" value="UniProtKB-EC"/>
</dbReference>
<dbReference type="UniPathway" id="UPA00659"/>
<keyword evidence="10" id="KW-0456">Lyase</keyword>
<dbReference type="FunFam" id="3.40.50.720:FF:000009">
    <property type="entry name" value="Fatty oxidation complex, alpha subunit"/>
    <property type="match status" value="1"/>
</dbReference>
<comment type="catalytic activity">
    <reaction evidence="12">
        <text>a (3S)-3-hydroxyacyl-CoA + NAD(+) = a 3-oxoacyl-CoA + NADH + H(+)</text>
        <dbReference type="Rhea" id="RHEA:22432"/>
        <dbReference type="ChEBI" id="CHEBI:15378"/>
        <dbReference type="ChEBI" id="CHEBI:57318"/>
        <dbReference type="ChEBI" id="CHEBI:57540"/>
        <dbReference type="ChEBI" id="CHEBI:57945"/>
        <dbReference type="ChEBI" id="CHEBI:90726"/>
        <dbReference type="EC" id="1.1.1.35"/>
    </reaction>
</comment>
<dbReference type="GO" id="GO:0006635">
    <property type="term" value="P:fatty acid beta-oxidation"/>
    <property type="evidence" value="ECO:0007669"/>
    <property type="project" value="UniProtKB-UniPathway"/>
</dbReference>
<dbReference type="SUPFAM" id="SSF48179">
    <property type="entry name" value="6-phosphogluconate dehydrogenase C-terminal domain-like"/>
    <property type="match status" value="2"/>
</dbReference>
<evidence type="ECO:0000256" key="2">
    <source>
        <dbReference type="ARBA" id="ARBA00007005"/>
    </source>
</evidence>
<dbReference type="Gene3D" id="1.10.1040.50">
    <property type="match status" value="1"/>
</dbReference>
<dbReference type="InterPro" id="IPR006176">
    <property type="entry name" value="3-OHacyl-CoA_DH_NAD-bd"/>
</dbReference>
<evidence type="ECO:0000256" key="10">
    <source>
        <dbReference type="ARBA" id="ARBA00023239"/>
    </source>
</evidence>
<dbReference type="CDD" id="cd06558">
    <property type="entry name" value="crotonase-like"/>
    <property type="match status" value="1"/>
</dbReference>
<comment type="caution">
    <text evidence="16">The sequence shown here is derived from an EMBL/GenBank/DDBJ whole genome shotgun (WGS) entry which is preliminary data.</text>
</comment>
<evidence type="ECO:0000256" key="12">
    <source>
        <dbReference type="ARBA" id="ARBA00049556"/>
    </source>
</evidence>
<dbReference type="InterPro" id="IPR008927">
    <property type="entry name" value="6-PGluconate_DH-like_C_sf"/>
</dbReference>
<dbReference type="FunFam" id="3.90.226.10:FF:000011">
    <property type="entry name" value="Fatty acid oxidation complex subunit alpha"/>
    <property type="match status" value="1"/>
</dbReference>
<proteinExistence type="inferred from homology"/>
<comment type="similarity">
    <text evidence="3">In the N-terminal section; belongs to the enoyl-CoA hydratase/isomerase family.</text>
</comment>
<dbReference type="GO" id="GO:0016509">
    <property type="term" value="F:long-chain (3S)-3-hydroxyacyl-CoA dehydrogenase (NAD+) activity"/>
    <property type="evidence" value="ECO:0007669"/>
    <property type="project" value="TreeGrafter"/>
</dbReference>
<evidence type="ECO:0000256" key="7">
    <source>
        <dbReference type="ARBA" id="ARBA00023002"/>
    </source>
</evidence>
<keyword evidence="7" id="KW-0560">Oxidoreductase</keyword>
<evidence type="ECO:0000256" key="11">
    <source>
        <dbReference type="ARBA" id="ARBA00023268"/>
    </source>
</evidence>
<dbReference type="InterPro" id="IPR001753">
    <property type="entry name" value="Enoyl-CoA_hydra/iso"/>
</dbReference>
<keyword evidence="9" id="KW-0443">Lipid metabolism</keyword>
<evidence type="ECO:0000256" key="9">
    <source>
        <dbReference type="ARBA" id="ARBA00023098"/>
    </source>
</evidence>
<dbReference type="GO" id="GO:0070403">
    <property type="term" value="F:NAD+ binding"/>
    <property type="evidence" value="ECO:0007669"/>
    <property type="project" value="InterPro"/>
</dbReference>
<dbReference type="NCBIfam" id="NF008363">
    <property type="entry name" value="PRK11154.1"/>
    <property type="match status" value="1"/>
</dbReference>
<organism evidence="16 17">
    <name type="scientific">SAR324 cluster bacterium</name>
    <dbReference type="NCBI Taxonomy" id="2024889"/>
    <lineage>
        <taxon>Bacteria</taxon>
        <taxon>Deltaproteobacteria</taxon>
        <taxon>SAR324 cluster</taxon>
    </lineage>
</organism>
<comment type="similarity">
    <text evidence="13">Belongs to the enoyl-CoA hydratase/isomerase family.</text>
</comment>
<comment type="similarity">
    <text evidence="2">In the central section; belongs to the 3-hydroxyacyl-CoA dehydrogenase family.</text>
</comment>
<dbReference type="SUPFAM" id="SSF51735">
    <property type="entry name" value="NAD(P)-binding Rossmann-fold domains"/>
    <property type="match status" value="1"/>
</dbReference>
<dbReference type="Pfam" id="PF00725">
    <property type="entry name" value="3HCDH"/>
    <property type="match status" value="2"/>
</dbReference>
<keyword evidence="8" id="KW-0520">NAD</keyword>
<protein>
    <recommendedName>
        <fullName evidence="4">enoyl-CoA hydratase</fullName>
        <ecNumber evidence="4">4.2.1.17</ecNumber>
    </recommendedName>
</protein>
<evidence type="ECO:0000256" key="8">
    <source>
        <dbReference type="ARBA" id="ARBA00023027"/>
    </source>
</evidence>
<dbReference type="InterPro" id="IPR050136">
    <property type="entry name" value="FA_oxidation_alpha_subunit"/>
</dbReference>
<evidence type="ECO:0000256" key="5">
    <source>
        <dbReference type="ARBA" id="ARBA00022832"/>
    </source>
</evidence>
<feature type="domain" description="3-hydroxyacyl-CoA dehydrogenase NAD binding" evidence="15">
    <location>
        <begin position="316"/>
        <end position="494"/>
    </location>
</feature>
<evidence type="ECO:0000259" key="15">
    <source>
        <dbReference type="Pfam" id="PF02737"/>
    </source>
</evidence>
<evidence type="ECO:0000256" key="3">
    <source>
        <dbReference type="ARBA" id="ARBA00008750"/>
    </source>
</evidence>
<comment type="pathway">
    <text evidence="1">Lipid metabolism; fatty acid beta-oxidation.</text>
</comment>
<feature type="domain" description="3-hydroxyacyl-CoA dehydrogenase C-terminal" evidence="14">
    <location>
        <begin position="620"/>
        <end position="703"/>
    </location>
</feature>
<evidence type="ECO:0000259" key="14">
    <source>
        <dbReference type="Pfam" id="PF00725"/>
    </source>
</evidence>
<reference evidence="17" key="1">
    <citation type="submission" date="2017-08" db="EMBL/GenBank/DDBJ databases">
        <title>A dynamic microbial community with high functional redundancy inhabits the cold, oxic subseafloor aquifer.</title>
        <authorList>
            <person name="Tully B.J."/>
            <person name="Wheat C.G."/>
            <person name="Glazer B.T."/>
            <person name="Huber J.A."/>
        </authorList>
    </citation>
    <scope>NUCLEOTIDE SEQUENCE [LARGE SCALE GENOMIC DNA]</scope>
</reference>
<keyword evidence="11" id="KW-0511">Multifunctional enzyme</keyword>
<evidence type="ECO:0000256" key="1">
    <source>
        <dbReference type="ARBA" id="ARBA00005005"/>
    </source>
</evidence>
<dbReference type="Proteomes" id="UP000218113">
    <property type="component" value="Unassembled WGS sequence"/>
</dbReference>
<dbReference type="EC" id="4.2.1.17" evidence="4"/>
<accession>A0A2A4T219</accession>
<name>A0A2A4T219_9DELT</name>
<evidence type="ECO:0000256" key="4">
    <source>
        <dbReference type="ARBA" id="ARBA00012076"/>
    </source>
</evidence>
<dbReference type="InterPro" id="IPR029045">
    <property type="entry name" value="ClpP/crotonase-like_dom_sf"/>
</dbReference>
<gene>
    <name evidence="16" type="ORF">COB67_08020</name>
</gene>
<keyword evidence="5" id="KW-0276">Fatty acid metabolism</keyword>
<dbReference type="Pfam" id="PF02737">
    <property type="entry name" value="3HCDH_N"/>
    <property type="match status" value="1"/>
</dbReference>
<dbReference type="AlphaFoldDB" id="A0A2A4T219"/>
<sequence>MNSCLSLQIDDGIAIITIDVKGETMNTLKDGFADEARDIFSRVKSDSTIKGAVVISGKPDSFIAGADINMISDVQSAEEASDLSRLGHVNMNAIEHCGKPVVAAIHGPCLGGGYELALACHARIVSDDKKTILGLPEVMLGLLPGGGGTQRLPRLIGVAKALDLMLTGRQVKALKAYKMGMVDEIVPQPILLQTAIEKVKGLLNGKKNRPRKLTLQDRLLEKNPVGLSLVFSQALKTVLSKTKGNYPAPIRIIECVKTGLKQGLEKGCALEAKRFGELAVSPESRQLIGIFQASNDLKKESFVEDEQVTARSIKNLGILGGGLMGAGIGFVSLDRADCDVRVKDLNQEGINAARKHIYDQYAKKTKRKSMTRSQANQQMARFSGSTSYDGFAKADLVIEAVFESLDLKRQMVQDIEKNCRRDTIFATNTSSLLVTDIAKGAARPGNVIGMHYFSPVEKMPLLEIIVHEGTDDCVTASAVELGRKQGKTVIVVKDGAGFYVNRILGPYMNEATWLTQEGIPFDQIDKAMLQWGFPVGPIALLDEVGVDVAYKTEANLIHAYGERMKSSGAGEKMIADGRLGKKVKKGIYLYGGKSKEKKIDPEIYKLLDITPNKTMPPEQIAERCILPLVNEAVRCLEEGVIRCARDGDIGAIFGIGFAPFRGGPFRYIDALGADQIVQKLQNLEAKFGERFKPAESLLKKAKTGEKYYS</sequence>
<dbReference type="Gene3D" id="3.40.50.720">
    <property type="entry name" value="NAD(P)-binding Rossmann-like Domain"/>
    <property type="match status" value="1"/>
</dbReference>
<dbReference type="InterPro" id="IPR036291">
    <property type="entry name" value="NAD(P)-bd_dom_sf"/>
</dbReference>
<dbReference type="PANTHER" id="PTHR43612:SF3">
    <property type="entry name" value="TRIFUNCTIONAL ENZYME SUBUNIT ALPHA, MITOCHONDRIAL"/>
    <property type="match status" value="1"/>
</dbReference>
<evidence type="ECO:0000256" key="6">
    <source>
        <dbReference type="ARBA" id="ARBA00022963"/>
    </source>
</evidence>
<dbReference type="PROSITE" id="PS00166">
    <property type="entry name" value="ENOYL_COA_HYDRATASE"/>
    <property type="match status" value="1"/>
</dbReference>
<evidence type="ECO:0000256" key="13">
    <source>
        <dbReference type="RuleBase" id="RU003707"/>
    </source>
</evidence>
<dbReference type="InterPro" id="IPR018376">
    <property type="entry name" value="Enoyl-CoA_hyd/isom_CS"/>
</dbReference>